<dbReference type="GeneID" id="85732152"/>
<evidence type="ECO:0000313" key="1">
    <source>
        <dbReference type="EMBL" id="WOX58281.1"/>
    </source>
</evidence>
<organism evidence="1 2">
    <name type="scientific">Methanoculleus receptaculi</name>
    <dbReference type="NCBI Taxonomy" id="394967"/>
    <lineage>
        <taxon>Archaea</taxon>
        <taxon>Methanobacteriati</taxon>
        <taxon>Methanobacteriota</taxon>
        <taxon>Stenosarchaea group</taxon>
        <taxon>Methanomicrobia</taxon>
        <taxon>Methanomicrobiales</taxon>
        <taxon>Methanomicrobiaceae</taxon>
        <taxon>Methanoculleus</taxon>
    </lineage>
</organism>
<dbReference type="RefSeq" id="WP_318622103.1">
    <property type="nucleotide sequence ID" value="NZ_CP137642.1"/>
</dbReference>
<dbReference type="EMBL" id="CP137642">
    <property type="protein sequence ID" value="WOX58281.1"/>
    <property type="molecule type" value="Genomic_DNA"/>
</dbReference>
<protein>
    <recommendedName>
        <fullName evidence="3">Lipoprotein</fullName>
    </recommendedName>
</protein>
<dbReference type="Proteomes" id="UP001305652">
    <property type="component" value="Chromosome"/>
</dbReference>
<evidence type="ECO:0008006" key="3">
    <source>
        <dbReference type="Google" id="ProtNLM"/>
    </source>
</evidence>
<dbReference type="KEGG" id="mrc:R6Y96_03305"/>
<dbReference type="PROSITE" id="PS51257">
    <property type="entry name" value="PROKAR_LIPOPROTEIN"/>
    <property type="match status" value="1"/>
</dbReference>
<reference evidence="1 2" key="1">
    <citation type="submission" date="2023-10" db="EMBL/GenBank/DDBJ databases">
        <title>The complete genome sequence of Methanoculleus receptaculi DSM 18860.</title>
        <authorList>
            <person name="Lai S.-J."/>
            <person name="You Y.-T."/>
            <person name="Chen S.-C."/>
        </authorList>
    </citation>
    <scope>NUCLEOTIDE SEQUENCE [LARGE SCALE GENOMIC DNA]</scope>
    <source>
        <strain evidence="1 2">DSM 18860</strain>
    </source>
</reference>
<evidence type="ECO:0000313" key="2">
    <source>
        <dbReference type="Proteomes" id="UP001305652"/>
    </source>
</evidence>
<accession>A0AAX4FWE8</accession>
<name>A0AAX4FWE8_9EURY</name>
<proteinExistence type="predicted"/>
<dbReference type="AlphaFoldDB" id="A0AAX4FWE8"/>
<gene>
    <name evidence="1" type="ORF">R6Y96_03305</name>
</gene>
<keyword evidence="2" id="KW-1185">Reference proteome</keyword>
<sequence>MKTKYSLYFVLMILLASCGCIDTQRPVEDDGMNDSMDGLLMNGSFTPTSVATGGPGIPVDLSQVEIRGGPNFSPNVTLISSILQNDPRTGILIENGWNITSINEMNDEKDRARGSATVEFQKEGLSFYIVISEQEGRTAGGYCGAEIWIAEPVSGPRPGDYHQARDKVEGWWHVFDDRNEWVIMIYNDTTIFYLYPSYSIIDIEGILD</sequence>